<feature type="domain" description="Integral membrane bound transporter" evidence="9">
    <location>
        <begin position="52"/>
        <end position="170"/>
    </location>
</feature>
<evidence type="ECO:0000313" key="10">
    <source>
        <dbReference type="EMBL" id="MDJ1131304.1"/>
    </source>
</evidence>
<feature type="transmembrane region" description="Helical" evidence="8">
    <location>
        <begin position="86"/>
        <end position="104"/>
    </location>
</feature>
<dbReference type="PANTHER" id="PTHR30509">
    <property type="entry name" value="P-HYDROXYBENZOIC ACID EFFLUX PUMP SUBUNIT-RELATED"/>
    <property type="match status" value="1"/>
</dbReference>
<keyword evidence="4 8" id="KW-1133">Transmembrane helix</keyword>
<evidence type="ECO:0000256" key="8">
    <source>
        <dbReference type="SAM" id="Phobius"/>
    </source>
</evidence>
<feature type="transmembrane region" description="Helical" evidence="8">
    <location>
        <begin position="110"/>
        <end position="128"/>
    </location>
</feature>
<reference evidence="10 11" key="1">
    <citation type="submission" date="2023-05" db="EMBL/GenBank/DDBJ databases">
        <title>Streptantibioticus silvisoli sp. nov., acidotolerant actinomycetes 1 from pine litter.</title>
        <authorList>
            <person name="Swiecimska M."/>
            <person name="Golinska P."/>
            <person name="Sangal V."/>
            <person name="Wachnowicz B."/>
            <person name="Goodfellow M."/>
        </authorList>
    </citation>
    <scope>NUCLEOTIDE SEQUENCE [LARGE SCALE GENOMIC DNA]</scope>
    <source>
        <strain evidence="10 11">DSM 42109</strain>
    </source>
</reference>
<evidence type="ECO:0000313" key="11">
    <source>
        <dbReference type="Proteomes" id="UP001214441"/>
    </source>
</evidence>
<evidence type="ECO:0000256" key="5">
    <source>
        <dbReference type="ARBA" id="ARBA00023136"/>
    </source>
</evidence>
<name>A0ABT6ZRA1_9ACTN</name>
<keyword evidence="2" id="KW-1003">Cell membrane</keyword>
<keyword evidence="11" id="KW-1185">Reference proteome</keyword>
<sequence length="445" mass="47019">MDVRPPSRPPPVAALLREGLRRARHAWADVRRRVASSMWPVLQQTIAAALSWWLAGHVIEHHQPIFAPITTIVALNTTRGGRGTNAVRFVLGVVAGVLAAQLTVLVLGPGYATLAVAVFLAILAALVVGGERITMAQAGVSAVIAVATGSKAGIDRVYDAVLGGAVALVFSQLLFPAHPLSVLRRAETAILGALAHALTLTAEVMERESERGADWTWEHLRAAYLRLADLGEARDNADTAARRSPLWWGQRQPIERESAYAARLDLLGNSCLTLTRTATGLPAGQRAVLSPEVRELAETLRSLTVSSDDRTARQRAAERALAVGRRVTGPDTGHGSGSRSDSGSGPRSDSDSDSDSGHAPEQEAGLLVARAGVRMVVLDLLVFVGADLGEHGGAGSGAVTGFGGATGGPLGGVTHVRVSAPPELRRPFGLPFRLSFRHPFHRRRD</sequence>
<dbReference type="Pfam" id="PF13515">
    <property type="entry name" value="FUSC_2"/>
    <property type="match status" value="1"/>
</dbReference>
<protein>
    <submittedName>
        <fullName evidence="10">FUSC family protein</fullName>
    </submittedName>
</protein>
<evidence type="ECO:0000256" key="3">
    <source>
        <dbReference type="ARBA" id="ARBA00022692"/>
    </source>
</evidence>
<evidence type="ECO:0000256" key="6">
    <source>
        <dbReference type="ARBA" id="ARBA00043993"/>
    </source>
</evidence>
<dbReference type="EMBL" id="JANCPR020000004">
    <property type="protein sequence ID" value="MDJ1131304.1"/>
    <property type="molecule type" value="Genomic_DNA"/>
</dbReference>
<evidence type="ECO:0000256" key="7">
    <source>
        <dbReference type="SAM" id="MobiDB-lite"/>
    </source>
</evidence>
<evidence type="ECO:0000256" key="4">
    <source>
        <dbReference type="ARBA" id="ARBA00022989"/>
    </source>
</evidence>
<dbReference type="InterPro" id="IPR049453">
    <property type="entry name" value="Memb_transporter_dom"/>
</dbReference>
<comment type="subcellular location">
    <subcellularLocation>
        <location evidence="1">Cell membrane</location>
        <topology evidence="1">Multi-pass membrane protein</topology>
    </subcellularLocation>
</comment>
<accession>A0ABT6ZRA1</accession>
<keyword evidence="5 8" id="KW-0472">Membrane</keyword>
<gene>
    <name evidence="10" type="ORF">NMN56_004910</name>
</gene>
<organism evidence="10 11">
    <name type="scientific">Streptomyces iconiensis</name>
    <dbReference type="NCBI Taxonomy" id="1384038"/>
    <lineage>
        <taxon>Bacteria</taxon>
        <taxon>Bacillati</taxon>
        <taxon>Actinomycetota</taxon>
        <taxon>Actinomycetes</taxon>
        <taxon>Kitasatosporales</taxon>
        <taxon>Streptomycetaceae</taxon>
        <taxon>Streptomyces</taxon>
    </lineage>
</organism>
<evidence type="ECO:0000256" key="1">
    <source>
        <dbReference type="ARBA" id="ARBA00004651"/>
    </source>
</evidence>
<dbReference type="RefSeq" id="WP_274039131.1">
    <property type="nucleotide sequence ID" value="NZ_JANCPR020000004.1"/>
</dbReference>
<dbReference type="PANTHER" id="PTHR30509:SF9">
    <property type="entry name" value="MULTIDRUG RESISTANCE PROTEIN MDTO"/>
    <property type="match status" value="1"/>
</dbReference>
<feature type="region of interest" description="Disordered" evidence="7">
    <location>
        <begin position="306"/>
        <end position="361"/>
    </location>
</feature>
<feature type="compositionally biased region" description="Basic and acidic residues" evidence="7">
    <location>
        <begin position="307"/>
        <end position="318"/>
    </location>
</feature>
<dbReference type="Proteomes" id="UP001214441">
    <property type="component" value="Unassembled WGS sequence"/>
</dbReference>
<feature type="transmembrane region" description="Helical" evidence="8">
    <location>
        <begin position="157"/>
        <end position="175"/>
    </location>
</feature>
<keyword evidence="3 8" id="KW-0812">Transmembrane</keyword>
<comment type="caution">
    <text evidence="10">The sequence shown here is derived from an EMBL/GenBank/DDBJ whole genome shotgun (WGS) entry which is preliminary data.</text>
</comment>
<evidence type="ECO:0000259" key="9">
    <source>
        <dbReference type="Pfam" id="PF13515"/>
    </source>
</evidence>
<comment type="similarity">
    <text evidence="6">Belongs to the YccS/YhfK family.</text>
</comment>
<evidence type="ECO:0000256" key="2">
    <source>
        <dbReference type="ARBA" id="ARBA00022475"/>
    </source>
</evidence>
<proteinExistence type="inferred from homology"/>
<feature type="compositionally biased region" description="Low complexity" evidence="7">
    <location>
        <begin position="337"/>
        <end position="347"/>
    </location>
</feature>